<evidence type="ECO:0000256" key="4">
    <source>
        <dbReference type="ARBA" id="ARBA00022692"/>
    </source>
</evidence>
<dbReference type="eggNOG" id="KOG0771">
    <property type="taxonomic scope" value="Eukaryota"/>
</dbReference>
<dbReference type="InterPro" id="IPR001680">
    <property type="entry name" value="WD40_rpt"/>
</dbReference>
<keyword evidence="3 11" id="KW-0853">WD repeat</keyword>
<keyword evidence="4" id="KW-0812">Transmembrane</keyword>
<reference evidence="13" key="1">
    <citation type="submission" date="2016-11" db="UniProtKB">
        <authorList>
            <consortium name="WormBaseParasite"/>
        </authorList>
    </citation>
    <scope>IDENTIFICATION</scope>
</reference>
<dbReference type="GO" id="GO:0006888">
    <property type="term" value="P:endoplasmic reticulum to Golgi vesicle-mediated transport"/>
    <property type="evidence" value="ECO:0007669"/>
    <property type="project" value="TreeGrafter"/>
</dbReference>
<evidence type="ECO:0000313" key="13">
    <source>
        <dbReference type="WBParaSite" id="BXY_0080500.1"/>
    </source>
</evidence>
<keyword evidence="7" id="KW-0931">ER-Golgi transport</keyword>
<evidence type="ECO:0000256" key="3">
    <source>
        <dbReference type="ARBA" id="ARBA00022574"/>
    </source>
</evidence>
<protein>
    <submittedName>
        <fullName evidence="13">WD_REPEATS_REGION domain-containing protein</fullName>
    </submittedName>
</protein>
<dbReference type="PANTHER" id="PTHR23284">
    <property type="entry name" value="PROLACTIN REGULATORY ELEMENT BINDING PROTEIN"/>
    <property type="match status" value="1"/>
</dbReference>
<evidence type="ECO:0000256" key="10">
    <source>
        <dbReference type="ARBA" id="ARBA00023136"/>
    </source>
</evidence>
<dbReference type="GO" id="GO:0015031">
    <property type="term" value="P:protein transport"/>
    <property type="evidence" value="ECO:0007669"/>
    <property type="project" value="UniProtKB-KW"/>
</dbReference>
<keyword evidence="5" id="KW-0677">Repeat</keyword>
<dbReference type="InterPro" id="IPR045260">
    <property type="entry name" value="Sec12-like"/>
</dbReference>
<dbReference type="GO" id="GO:0003400">
    <property type="term" value="P:regulation of COPII vesicle coating"/>
    <property type="evidence" value="ECO:0007669"/>
    <property type="project" value="TreeGrafter"/>
</dbReference>
<dbReference type="SUPFAM" id="SSF50978">
    <property type="entry name" value="WD40 repeat-like"/>
    <property type="match status" value="1"/>
</dbReference>
<evidence type="ECO:0000256" key="7">
    <source>
        <dbReference type="ARBA" id="ARBA00022892"/>
    </source>
</evidence>
<keyword evidence="2" id="KW-0813">Transport</keyword>
<evidence type="ECO:0000256" key="11">
    <source>
        <dbReference type="PROSITE-ProRule" id="PRU00221"/>
    </source>
</evidence>
<keyword evidence="8" id="KW-0653">Protein transport</keyword>
<organism evidence="12 13">
    <name type="scientific">Bursaphelenchus xylophilus</name>
    <name type="common">Pinewood nematode worm</name>
    <name type="synonym">Aphelenchoides xylophilus</name>
    <dbReference type="NCBI Taxonomy" id="6326"/>
    <lineage>
        <taxon>Eukaryota</taxon>
        <taxon>Metazoa</taxon>
        <taxon>Ecdysozoa</taxon>
        <taxon>Nematoda</taxon>
        <taxon>Chromadorea</taxon>
        <taxon>Rhabditida</taxon>
        <taxon>Tylenchina</taxon>
        <taxon>Tylenchomorpha</taxon>
        <taxon>Aphelenchoidea</taxon>
        <taxon>Aphelenchoididae</taxon>
        <taxon>Bursaphelenchus</taxon>
    </lineage>
</organism>
<dbReference type="SMART" id="SM00320">
    <property type="entry name" value="WD40"/>
    <property type="match status" value="2"/>
</dbReference>
<keyword evidence="6" id="KW-0256">Endoplasmic reticulum</keyword>
<evidence type="ECO:0000313" key="12">
    <source>
        <dbReference type="Proteomes" id="UP000095284"/>
    </source>
</evidence>
<keyword evidence="10" id="KW-0472">Membrane</keyword>
<name>A0A1I7RJC3_BURXY</name>
<dbReference type="PANTHER" id="PTHR23284:SF0">
    <property type="entry name" value="PROLACTIN REGULATORY ELEMENT-BINDING PROTEIN"/>
    <property type="match status" value="1"/>
</dbReference>
<evidence type="ECO:0000256" key="5">
    <source>
        <dbReference type="ARBA" id="ARBA00022737"/>
    </source>
</evidence>
<accession>A0A1I7RJC3</accession>
<evidence type="ECO:0000256" key="2">
    <source>
        <dbReference type="ARBA" id="ARBA00022448"/>
    </source>
</evidence>
<evidence type="ECO:0000256" key="8">
    <source>
        <dbReference type="ARBA" id="ARBA00022927"/>
    </source>
</evidence>
<sequence length="409" mass="45728">MAPQDKSQQIAQLSMPSYCIKPVGLRHFLVGGGGGAAKTGVKNEIQIFLLTYNSLSSIKSSALPHLRAKLTASIDTQLRCNMNCDVLSIQAEDGSPMFISAVGQDEFCQLYLAKGYELVGEEEDELESPSRLSLNFKPIFKLRTDHANSDPYQKCIRFDRSQSQTLRIATGGTDGHVRVWNVGEIINNPDPRIDYKPVVEFRVVNENKVEVDDLDFSLCGRYIATVSAKESAIWDSQSGKKLSPLNVPSHLAKDFKVRSIRFTDWGRQSAVFAVAFQQRQRTSKQVSYIGLFGFHPEKKGIQGYELNQVCKECNDSVANTSSFSSSCNADSVTNEDCCMDPNAWATTAYLNAANNIQNFGNQMGMISVNRISVDDSMLNNYNHMYDEILESMQRCRVNNQQNDVDMDFH</sequence>
<dbReference type="WBParaSite" id="BXY_0080500.1">
    <property type="protein sequence ID" value="BXY_0080500.1"/>
    <property type="gene ID" value="BXY_0080500"/>
</dbReference>
<evidence type="ECO:0000256" key="6">
    <source>
        <dbReference type="ARBA" id="ARBA00022824"/>
    </source>
</evidence>
<dbReference type="InterPro" id="IPR036322">
    <property type="entry name" value="WD40_repeat_dom_sf"/>
</dbReference>
<proteinExistence type="predicted"/>
<dbReference type="AlphaFoldDB" id="A0A1I7RJC3"/>
<dbReference type="Proteomes" id="UP000095284">
    <property type="component" value="Unplaced"/>
</dbReference>
<keyword evidence="9" id="KW-1133">Transmembrane helix</keyword>
<dbReference type="InterPro" id="IPR015943">
    <property type="entry name" value="WD40/YVTN_repeat-like_dom_sf"/>
</dbReference>
<dbReference type="GO" id="GO:0005085">
    <property type="term" value="F:guanyl-nucleotide exchange factor activity"/>
    <property type="evidence" value="ECO:0007669"/>
    <property type="project" value="InterPro"/>
</dbReference>
<evidence type="ECO:0000256" key="9">
    <source>
        <dbReference type="ARBA" id="ARBA00022989"/>
    </source>
</evidence>
<dbReference type="GO" id="GO:0005789">
    <property type="term" value="C:endoplasmic reticulum membrane"/>
    <property type="evidence" value="ECO:0007669"/>
    <property type="project" value="UniProtKB-SubCell"/>
</dbReference>
<dbReference type="Gene3D" id="2.130.10.10">
    <property type="entry name" value="YVTN repeat-like/Quinoprotein amine dehydrogenase"/>
    <property type="match status" value="1"/>
</dbReference>
<feature type="repeat" description="WD" evidence="11">
    <location>
        <begin position="168"/>
        <end position="182"/>
    </location>
</feature>
<evidence type="ECO:0000256" key="1">
    <source>
        <dbReference type="ARBA" id="ARBA00004389"/>
    </source>
</evidence>
<dbReference type="PROSITE" id="PS50082">
    <property type="entry name" value="WD_REPEATS_2"/>
    <property type="match status" value="1"/>
</dbReference>
<comment type="subcellular location">
    <subcellularLocation>
        <location evidence="1">Endoplasmic reticulum membrane</location>
        <topology evidence="1">Single-pass membrane protein</topology>
    </subcellularLocation>
</comment>